<keyword evidence="3" id="KW-1185">Reference proteome</keyword>
<gene>
    <name evidence="2" type="ORF">Cdeb_01191</name>
</gene>
<sequence>MRTLSIKVNLSHVLQALKIEKESLLHVYKGRDKSHIDRKREHGKKENAMPFLRNSKHNGRRRFSTRSERQRVLV</sequence>
<accession>A0A420VDY1</accession>
<organism evidence="2 3">
    <name type="scientific">Caldibacillus debilis GB1</name>
    <dbReference type="NCBI Taxonomy" id="1339248"/>
    <lineage>
        <taxon>Bacteria</taxon>
        <taxon>Bacillati</taxon>
        <taxon>Bacillota</taxon>
        <taxon>Bacilli</taxon>
        <taxon>Bacillales</taxon>
        <taxon>Bacillaceae</taxon>
        <taxon>Caldibacillus</taxon>
    </lineage>
</organism>
<protein>
    <submittedName>
        <fullName evidence="2">Uncharacterized protein</fullName>
    </submittedName>
</protein>
<feature type="compositionally biased region" description="Basic and acidic residues" evidence="1">
    <location>
        <begin position="65"/>
        <end position="74"/>
    </location>
</feature>
<dbReference type="Proteomes" id="UP000286235">
    <property type="component" value="Unassembled WGS sequence"/>
</dbReference>
<evidence type="ECO:0000313" key="3">
    <source>
        <dbReference type="Proteomes" id="UP000286235"/>
    </source>
</evidence>
<feature type="region of interest" description="Disordered" evidence="1">
    <location>
        <begin position="35"/>
        <end position="74"/>
    </location>
</feature>
<feature type="compositionally biased region" description="Basic and acidic residues" evidence="1">
    <location>
        <begin position="35"/>
        <end position="47"/>
    </location>
</feature>
<name>A0A420VDY1_9BACI</name>
<evidence type="ECO:0000313" key="2">
    <source>
        <dbReference type="EMBL" id="RKO61720.1"/>
    </source>
</evidence>
<evidence type="ECO:0000256" key="1">
    <source>
        <dbReference type="SAM" id="MobiDB-lite"/>
    </source>
</evidence>
<reference evidence="2 3" key="1">
    <citation type="submission" date="2013-12" db="EMBL/GenBank/DDBJ databases">
        <title>Genome and proteome characterization of Caldibacillus debilis GB1 derived from a cellulolytic aero-tolerant co-culture.</title>
        <authorList>
            <person name="Wushke S.T."/>
            <person name="Zhang X."/>
            <person name="Fristensky B."/>
            <person name="Wilkins J.A."/>
            <person name="Levin D.B."/>
            <person name="Sparling R."/>
        </authorList>
    </citation>
    <scope>NUCLEOTIDE SEQUENCE [LARGE SCALE GENOMIC DNA]</scope>
    <source>
        <strain evidence="2 3">GB1</strain>
    </source>
</reference>
<comment type="caution">
    <text evidence="2">The sequence shown here is derived from an EMBL/GenBank/DDBJ whole genome shotgun (WGS) entry which is preliminary data.</text>
</comment>
<dbReference type="EMBL" id="AZRV01000035">
    <property type="protein sequence ID" value="RKO61720.1"/>
    <property type="molecule type" value="Genomic_DNA"/>
</dbReference>
<dbReference type="AlphaFoldDB" id="A0A420VDY1"/>
<feature type="compositionally biased region" description="Basic residues" evidence="1">
    <location>
        <begin position="54"/>
        <end position="64"/>
    </location>
</feature>
<proteinExistence type="predicted"/>